<dbReference type="InterPro" id="IPR032466">
    <property type="entry name" value="Metal_Hydrolase"/>
</dbReference>
<dbReference type="RefSeq" id="WP_377510514.1">
    <property type="nucleotide sequence ID" value="NZ_JBHSQS010000006.1"/>
</dbReference>
<organism evidence="3 4">
    <name type="scientific">Micromonospora vulcania</name>
    <dbReference type="NCBI Taxonomy" id="1441873"/>
    <lineage>
        <taxon>Bacteria</taxon>
        <taxon>Bacillati</taxon>
        <taxon>Actinomycetota</taxon>
        <taxon>Actinomycetes</taxon>
        <taxon>Micromonosporales</taxon>
        <taxon>Micromonosporaceae</taxon>
        <taxon>Micromonospora</taxon>
    </lineage>
</organism>
<dbReference type="Proteomes" id="UP001596226">
    <property type="component" value="Unassembled WGS sequence"/>
</dbReference>
<evidence type="ECO:0000256" key="1">
    <source>
        <dbReference type="ARBA" id="ARBA00038310"/>
    </source>
</evidence>
<comment type="similarity">
    <text evidence="1">Belongs to the metallo-dependent hydrolases superfamily.</text>
</comment>
<dbReference type="Pfam" id="PF04909">
    <property type="entry name" value="Amidohydro_2"/>
    <property type="match status" value="1"/>
</dbReference>
<dbReference type="Gene3D" id="3.20.20.140">
    <property type="entry name" value="Metal-dependent hydrolases"/>
    <property type="match status" value="1"/>
</dbReference>
<comment type="caution">
    <text evidence="3">The sequence shown here is derived from an EMBL/GenBank/DDBJ whole genome shotgun (WGS) entry which is preliminary data.</text>
</comment>
<dbReference type="InterPro" id="IPR006680">
    <property type="entry name" value="Amidohydro-rel"/>
</dbReference>
<dbReference type="SUPFAM" id="SSF51556">
    <property type="entry name" value="Metallo-dependent hydrolases"/>
    <property type="match status" value="1"/>
</dbReference>
<dbReference type="EMBL" id="JBHSQS010000006">
    <property type="protein sequence ID" value="MFC5924238.1"/>
    <property type="molecule type" value="Genomic_DNA"/>
</dbReference>
<gene>
    <name evidence="3" type="ORF">ACFQGL_12875</name>
</gene>
<dbReference type="InterPro" id="IPR052350">
    <property type="entry name" value="Metallo-dep_Lactonases"/>
</dbReference>
<sequence>MSIRIDAHHHVWDLTRRPQPWTEELPALRRSFGFDELAPELRRTEIAGTVVVHTVASLAETHELLALAEREELVRGVVGWFDLEALDLPDVLAAARCLPGGRHLVGARHQLQSEPDQDWLDRPDVRRGLQELAQHGLVYDLVVAPGQLPLVTRVVADLPDVSFVLDHAGKPAIVHGDTEGWASDIAALARLDNVAVKLSGLVTEASWTSWTPDDLRPVADTVLTAFGADRVMFGSDWPVCLLAEAPYDRVVTTFEELIAVLDPTERDLVWGGTAQRVYGLEVA</sequence>
<feature type="domain" description="Amidohydrolase-related" evidence="2">
    <location>
        <begin position="5"/>
        <end position="280"/>
    </location>
</feature>
<reference evidence="4" key="1">
    <citation type="journal article" date="2019" name="Int. J. Syst. Evol. Microbiol.">
        <title>The Global Catalogue of Microorganisms (GCM) 10K type strain sequencing project: providing services to taxonomists for standard genome sequencing and annotation.</title>
        <authorList>
            <consortium name="The Broad Institute Genomics Platform"/>
            <consortium name="The Broad Institute Genome Sequencing Center for Infectious Disease"/>
            <person name="Wu L."/>
            <person name="Ma J."/>
        </authorList>
    </citation>
    <scope>NUCLEOTIDE SEQUENCE [LARGE SCALE GENOMIC DNA]</scope>
    <source>
        <strain evidence="4">CGMCC 4.7144</strain>
    </source>
</reference>
<evidence type="ECO:0000313" key="4">
    <source>
        <dbReference type="Proteomes" id="UP001596226"/>
    </source>
</evidence>
<dbReference type="PANTHER" id="PTHR43569:SF2">
    <property type="entry name" value="AMIDOHYDROLASE-RELATED DOMAIN-CONTAINING PROTEIN"/>
    <property type="match status" value="1"/>
</dbReference>
<protein>
    <submittedName>
        <fullName evidence="3">Amidohydrolase family protein</fullName>
    </submittedName>
</protein>
<evidence type="ECO:0000313" key="3">
    <source>
        <dbReference type="EMBL" id="MFC5924238.1"/>
    </source>
</evidence>
<name>A0ABW1H5F8_9ACTN</name>
<accession>A0ABW1H5F8</accession>
<dbReference type="PANTHER" id="PTHR43569">
    <property type="entry name" value="AMIDOHYDROLASE"/>
    <property type="match status" value="1"/>
</dbReference>
<proteinExistence type="inferred from homology"/>
<keyword evidence="4" id="KW-1185">Reference proteome</keyword>
<evidence type="ECO:0000259" key="2">
    <source>
        <dbReference type="Pfam" id="PF04909"/>
    </source>
</evidence>